<evidence type="ECO:0000256" key="4">
    <source>
        <dbReference type="ARBA" id="ARBA00022438"/>
    </source>
</evidence>
<feature type="active site" evidence="8">
    <location>
        <position position="365"/>
    </location>
</feature>
<dbReference type="CDD" id="cd00433">
    <property type="entry name" value="Peptidase_M17"/>
    <property type="match status" value="1"/>
</dbReference>
<dbReference type="GO" id="GO:0030145">
    <property type="term" value="F:manganese ion binding"/>
    <property type="evidence" value="ECO:0007669"/>
    <property type="project" value="UniProtKB-UniRule"/>
</dbReference>
<feature type="binding site" evidence="8">
    <location>
        <position position="284"/>
    </location>
    <ligand>
        <name>Mn(2+)</name>
        <dbReference type="ChEBI" id="CHEBI:29035"/>
        <label>1</label>
    </ligand>
</feature>
<dbReference type="SUPFAM" id="SSF53187">
    <property type="entry name" value="Zn-dependent exopeptidases"/>
    <property type="match status" value="1"/>
</dbReference>
<dbReference type="GO" id="GO:0005737">
    <property type="term" value="C:cytoplasm"/>
    <property type="evidence" value="ECO:0007669"/>
    <property type="project" value="UniProtKB-SubCell"/>
</dbReference>
<sequence length="511" mass="51648">MNVSYATGDPLAEAADATIVPVGTVDGKADPAHLAAVDRALAGELARLVAEARFTGSLGSTMAVSTLGHMAPRRLVLTGVGAADAVDRRAITRAWGAAAVAARDAGASAIVSSPPPTGTALTPDAALAAGAEGVRIALYRFDTYRGAGRGDGPTKEVASCRFIGGTIPDGEAARALILAEAIAAGVALARDLVNEPANVLNPEAMAERARRVAAASNLEIEVLGVEDLAEIGAGAITAVGRGSANGPRLIRLRYRPNAEDAEPVANAGTAARVVGLVGKCITFDTGGYSIKTYEGMLEMKGDMAGGAAVLGTMSALRALRCPVAVDATICAAENMISGEAFRPGDVLTAMNGVTIEVLSTDAEGRLVLADGLVDAARRGATELIDLATLTGAAVVALGEGTTALFASDDPLADRLLRAAALTGERAWRMPLIEELNEKIKGDVGDIKNTGGRGGGAITAALFLQRFSEGLPWAHFDIAGSARSAKGGPAGPKGATGVGVRTLLAYLTQPSA</sequence>
<proteinExistence type="inferred from homology"/>
<dbReference type="GO" id="GO:0070006">
    <property type="term" value="F:metalloaminopeptidase activity"/>
    <property type="evidence" value="ECO:0007669"/>
    <property type="project" value="InterPro"/>
</dbReference>
<dbReference type="GO" id="GO:0006508">
    <property type="term" value="P:proteolysis"/>
    <property type="evidence" value="ECO:0007669"/>
    <property type="project" value="UniProtKB-KW"/>
</dbReference>
<dbReference type="NCBIfam" id="NF002073">
    <property type="entry name" value="PRK00913.1-2"/>
    <property type="match status" value="1"/>
</dbReference>
<dbReference type="AlphaFoldDB" id="A0A6J4UAD5"/>
<feature type="binding site" evidence="8">
    <location>
        <position position="279"/>
    </location>
    <ligand>
        <name>Mn(2+)</name>
        <dbReference type="ChEBI" id="CHEBI:29035"/>
        <label>2</label>
    </ligand>
</feature>
<dbReference type="EC" id="3.4.11.10" evidence="8"/>
<dbReference type="EMBL" id="CADCWL010000011">
    <property type="protein sequence ID" value="CAA9545038.1"/>
    <property type="molecule type" value="Genomic_DNA"/>
</dbReference>
<name>A0A6J4UAD5_9BACT</name>
<dbReference type="InterPro" id="IPR000819">
    <property type="entry name" value="Peptidase_M17_C"/>
</dbReference>
<keyword evidence="6 8" id="KW-0378">Hydrolase</keyword>
<dbReference type="InterPro" id="IPR008283">
    <property type="entry name" value="Peptidase_M17_N"/>
</dbReference>
<keyword evidence="8" id="KW-0479">Metal-binding</keyword>
<dbReference type="HAMAP" id="MF_00181">
    <property type="entry name" value="Cytosol_peptidase_M17"/>
    <property type="match status" value="1"/>
</dbReference>
<keyword evidence="4 8" id="KW-0031">Aminopeptidase</keyword>
<dbReference type="PROSITE" id="PS00631">
    <property type="entry name" value="CYTOSOL_AP"/>
    <property type="match status" value="1"/>
</dbReference>
<comment type="similarity">
    <text evidence="3 8">Belongs to the peptidase M17 family.</text>
</comment>
<comment type="catalytic activity">
    <reaction evidence="2 8">
        <text>Release of an N-terminal amino acid, preferentially leucine, but not glutamic or aspartic acids.</text>
        <dbReference type="EC" id="3.4.11.10"/>
    </reaction>
</comment>
<dbReference type="PRINTS" id="PR00481">
    <property type="entry name" value="LAMNOPPTDASE"/>
</dbReference>
<dbReference type="Pfam" id="PF00883">
    <property type="entry name" value="Peptidase_M17"/>
    <property type="match status" value="1"/>
</dbReference>
<feature type="binding site" evidence="8">
    <location>
        <position position="302"/>
    </location>
    <ligand>
        <name>Mn(2+)</name>
        <dbReference type="ChEBI" id="CHEBI:29035"/>
        <label>2</label>
    </ligand>
</feature>
<feature type="binding site" evidence="8">
    <location>
        <position position="363"/>
    </location>
    <ligand>
        <name>Mn(2+)</name>
        <dbReference type="ChEBI" id="CHEBI:29035"/>
        <label>2</label>
    </ligand>
</feature>
<comment type="cofactor">
    <cofactor evidence="8">
        <name>Mn(2+)</name>
        <dbReference type="ChEBI" id="CHEBI:29035"/>
    </cofactor>
    <text evidence="8">Binds 2 manganese ions per subunit.</text>
</comment>
<comment type="catalytic activity">
    <reaction evidence="1 8">
        <text>Release of an N-terminal amino acid, Xaa-|-Yaa-, in which Xaa is preferably Leu, but may be other amino acids including Pro although not Arg or Lys, and Yaa may be Pro. Amino acid amides and methyl esters are also readily hydrolyzed, but rates on arylamides are exceedingly low.</text>
        <dbReference type="EC" id="3.4.11.1"/>
    </reaction>
</comment>
<feature type="binding site" evidence="8">
    <location>
        <position position="284"/>
    </location>
    <ligand>
        <name>Mn(2+)</name>
        <dbReference type="ChEBI" id="CHEBI:29035"/>
        <label>2</label>
    </ligand>
</feature>
<dbReference type="EC" id="3.4.11.1" evidence="8"/>
<evidence type="ECO:0000256" key="5">
    <source>
        <dbReference type="ARBA" id="ARBA00022670"/>
    </source>
</evidence>
<protein>
    <recommendedName>
        <fullName evidence="8">Probable cytosol aminopeptidase</fullName>
        <ecNumber evidence="8">3.4.11.1</ecNumber>
    </recommendedName>
    <alternativeName>
        <fullName evidence="8">Leucine aminopeptidase</fullName>
        <shortName evidence="8">LAP</shortName>
        <ecNumber evidence="8">3.4.11.10</ecNumber>
    </alternativeName>
    <alternativeName>
        <fullName evidence="8">Leucyl aminopeptidase</fullName>
    </alternativeName>
</protein>
<comment type="subcellular location">
    <subcellularLocation>
        <location evidence="8">Cytoplasm</location>
    </subcellularLocation>
</comment>
<gene>
    <name evidence="8" type="primary">pepA</name>
    <name evidence="10" type="ORF">AVDCRST_MAG19-384</name>
</gene>
<dbReference type="SUPFAM" id="SSF52949">
    <property type="entry name" value="Macro domain-like"/>
    <property type="match status" value="1"/>
</dbReference>
<evidence type="ECO:0000256" key="7">
    <source>
        <dbReference type="ARBA" id="ARBA00023211"/>
    </source>
</evidence>
<accession>A0A6J4UAD5</accession>
<keyword evidence="7 8" id="KW-0464">Manganese</keyword>
<evidence type="ECO:0000259" key="9">
    <source>
        <dbReference type="PROSITE" id="PS00631"/>
    </source>
</evidence>
<dbReference type="InterPro" id="IPR043472">
    <property type="entry name" value="Macro_dom-like"/>
</dbReference>
<reference evidence="10" key="1">
    <citation type="submission" date="2020-02" db="EMBL/GenBank/DDBJ databases">
        <authorList>
            <person name="Meier V. D."/>
        </authorList>
    </citation>
    <scope>NUCLEOTIDE SEQUENCE</scope>
    <source>
        <strain evidence="10">AVDCRST_MAG19</strain>
    </source>
</reference>
<organism evidence="10">
    <name type="scientific">uncultured Thermomicrobiales bacterium</name>
    <dbReference type="NCBI Taxonomy" id="1645740"/>
    <lineage>
        <taxon>Bacteria</taxon>
        <taxon>Pseudomonadati</taxon>
        <taxon>Thermomicrobiota</taxon>
        <taxon>Thermomicrobia</taxon>
        <taxon>Thermomicrobiales</taxon>
        <taxon>environmental samples</taxon>
    </lineage>
</organism>
<dbReference type="PANTHER" id="PTHR11963">
    <property type="entry name" value="LEUCINE AMINOPEPTIDASE-RELATED"/>
    <property type="match status" value="1"/>
</dbReference>
<dbReference type="InterPro" id="IPR011356">
    <property type="entry name" value="Leucine_aapep/pepB"/>
</dbReference>
<evidence type="ECO:0000256" key="8">
    <source>
        <dbReference type="HAMAP-Rule" id="MF_00181"/>
    </source>
</evidence>
<keyword evidence="5 8" id="KW-0645">Protease</keyword>
<feature type="binding site" evidence="8">
    <location>
        <position position="363"/>
    </location>
    <ligand>
        <name>Mn(2+)</name>
        <dbReference type="ChEBI" id="CHEBI:29035"/>
        <label>1</label>
    </ligand>
</feature>
<feature type="domain" description="Cytosol aminopeptidase" evidence="9">
    <location>
        <begin position="359"/>
        <end position="366"/>
    </location>
</feature>
<dbReference type="PANTHER" id="PTHR11963:SF20">
    <property type="entry name" value="PEPTIDASE B"/>
    <property type="match status" value="1"/>
</dbReference>
<dbReference type="Gene3D" id="3.40.630.10">
    <property type="entry name" value="Zn peptidases"/>
    <property type="match status" value="1"/>
</dbReference>
<evidence type="ECO:0000256" key="3">
    <source>
        <dbReference type="ARBA" id="ARBA00009528"/>
    </source>
</evidence>
<feature type="active site" evidence="8">
    <location>
        <position position="291"/>
    </location>
</feature>
<evidence type="ECO:0000256" key="1">
    <source>
        <dbReference type="ARBA" id="ARBA00000135"/>
    </source>
</evidence>
<keyword evidence="8" id="KW-0963">Cytoplasm</keyword>
<dbReference type="InterPro" id="IPR023042">
    <property type="entry name" value="Peptidase_M17_leu_NH2_pept"/>
</dbReference>
<comment type="function">
    <text evidence="8">Presumably involved in the processing and regular turnover of intracellular proteins. Catalyzes the removal of unsubstituted N-terminal amino acids from various peptides.</text>
</comment>
<evidence type="ECO:0000256" key="2">
    <source>
        <dbReference type="ARBA" id="ARBA00000967"/>
    </source>
</evidence>
<dbReference type="Pfam" id="PF02789">
    <property type="entry name" value="Peptidase_M17_N"/>
    <property type="match status" value="1"/>
</dbReference>
<evidence type="ECO:0000313" key="10">
    <source>
        <dbReference type="EMBL" id="CAA9545038.1"/>
    </source>
</evidence>
<feature type="binding site" evidence="8">
    <location>
        <position position="361"/>
    </location>
    <ligand>
        <name>Mn(2+)</name>
        <dbReference type="ChEBI" id="CHEBI:29035"/>
        <label>1</label>
    </ligand>
</feature>
<dbReference type="Gene3D" id="3.40.220.10">
    <property type="entry name" value="Leucine Aminopeptidase, subunit E, domain 1"/>
    <property type="match status" value="1"/>
</dbReference>
<evidence type="ECO:0000256" key="6">
    <source>
        <dbReference type="ARBA" id="ARBA00022801"/>
    </source>
</evidence>